<dbReference type="STRING" id="215250.A0A316YU91"/>
<dbReference type="InterPro" id="IPR029072">
    <property type="entry name" value="YebC-like"/>
</dbReference>
<feature type="domain" description="TACO1/YebC-like second and third" evidence="2">
    <location>
        <begin position="135"/>
        <end position="308"/>
    </location>
</feature>
<dbReference type="SUPFAM" id="SSF75625">
    <property type="entry name" value="YebC-like"/>
    <property type="match status" value="1"/>
</dbReference>
<name>A0A316YU91_9BASI</name>
<dbReference type="Pfam" id="PF01709">
    <property type="entry name" value="Transcrip_reg"/>
    <property type="match status" value="1"/>
</dbReference>
<feature type="domain" description="TACO1/YebC-like N-terminal" evidence="3">
    <location>
        <begin position="39"/>
        <end position="112"/>
    </location>
</feature>
<dbReference type="RefSeq" id="XP_025378483.1">
    <property type="nucleotide sequence ID" value="XM_025519921.1"/>
</dbReference>
<dbReference type="InterPro" id="IPR049083">
    <property type="entry name" value="TACO1_YebC_N"/>
</dbReference>
<dbReference type="InterPro" id="IPR002876">
    <property type="entry name" value="Transcrip_reg_TACO1-like"/>
</dbReference>
<dbReference type="Gene3D" id="1.10.10.200">
    <property type="match status" value="1"/>
</dbReference>
<reference evidence="4 5" key="1">
    <citation type="journal article" date="2018" name="Mol. Biol. Evol.">
        <title>Broad Genomic Sampling Reveals a Smut Pathogenic Ancestry of the Fungal Clade Ustilaginomycotina.</title>
        <authorList>
            <person name="Kijpornyongpan T."/>
            <person name="Mondo S.J."/>
            <person name="Barry K."/>
            <person name="Sandor L."/>
            <person name="Lee J."/>
            <person name="Lipzen A."/>
            <person name="Pangilinan J."/>
            <person name="LaButti K."/>
            <person name="Hainaut M."/>
            <person name="Henrissat B."/>
            <person name="Grigoriev I.V."/>
            <person name="Spatafora J.W."/>
            <person name="Aime M.C."/>
        </authorList>
    </citation>
    <scope>NUCLEOTIDE SEQUENCE [LARGE SCALE GENOMIC DNA]</scope>
    <source>
        <strain evidence="4 5">MCA 4198</strain>
    </source>
</reference>
<evidence type="ECO:0000259" key="2">
    <source>
        <dbReference type="Pfam" id="PF01709"/>
    </source>
</evidence>
<dbReference type="Gene3D" id="3.30.70.980">
    <property type="match status" value="2"/>
</dbReference>
<proteinExistence type="inferred from homology"/>
<organism evidence="4 5">
    <name type="scientific">Acaromyces ingoldii</name>
    <dbReference type="NCBI Taxonomy" id="215250"/>
    <lineage>
        <taxon>Eukaryota</taxon>
        <taxon>Fungi</taxon>
        <taxon>Dikarya</taxon>
        <taxon>Basidiomycota</taxon>
        <taxon>Ustilaginomycotina</taxon>
        <taxon>Exobasidiomycetes</taxon>
        <taxon>Exobasidiales</taxon>
        <taxon>Cryptobasidiaceae</taxon>
        <taxon>Acaromyces</taxon>
    </lineage>
</organism>
<comment type="similarity">
    <text evidence="1">Belongs to the TACO1 family.</text>
</comment>
<evidence type="ECO:0000313" key="5">
    <source>
        <dbReference type="Proteomes" id="UP000245768"/>
    </source>
</evidence>
<accession>A0A316YU91</accession>
<dbReference type="InParanoid" id="A0A316YU91"/>
<sequence>MLSAARSRLTISVQRARCSSTSLAGASLSTSAPSLSGHNKWSKIRHKKAANDSARSHSYGILSREIIASIRSHPTRSTSTADNVRLNYLLKKAREMDIPNSKVEATLKKAVGGGSGSGDKTATYEVVVHLGGESQPVSLVLECNTDGSNRTHSKVKESIHKHGARLSSTMHLFTRRGTVRVLLPSGSDKTFEDVWEAAVELGAEEVLPWAEDVDEEDEGQEPRIGAEVHCEPSQVQDLAKSLSVDPHGLIVVEAEAKLVPSGAPLRVRDQDDPVEEPGEAAGFVMAADIEKLDRLVEALEDGAECQRVW</sequence>
<dbReference type="GO" id="GO:0005739">
    <property type="term" value="C:mitochondrion"/>
    <property type="evidence" value="ECO:0007669"/>
    <property type="project" value="TreeGrafter"/>
</dbReference>
<dbReference type="EMBL" id="KZ819635">
    <property type="protein sequence ID" value="PWN91285.1"/>
    <property type="molecule type" value="Genomic_DNA"/>
</dbReference>
<dbReference type="InterPro" id="IPR017856">
    <property type="entry name" value="Integrase-like_N"/>
</dbReference>
<dbReference type="PANTHER" id="PTHR12532">
    <property type="entry name" value="TRANSLATIONAL ACTIVATOR OF CYTOCHROME C OXIDASE 1"/>
    <property type="match status" value="1"/>
</dbReference>
<dbReference type="AlphaFoldDB" id="A0A316YU91"/>
<evidence type="ECO:0000313" key="4">
    <source>
        <dbReference type="EMBL" id="PWN91285.1"/>
    </source>
</evidence>
<dbReference type="Pfam" id="PF20772">
    <property type="entry name" value="TACO1_YebC_N"/>
    <property type="match status" value="1"/>
</dbReference>
<keyword evidence="5" id="KW-1185">Reference proteome</keyword>
<evidence type="ECO:0000259" key="3">
    <source>
        <dbReference type="Pfam" id="PF20772"/>
    </source>
</evidence>
<dbReference type="InterPro" id="IPR026564">
    <property type="entry name" value="Transcrip_reg_TACO1-like_dom3"/>
</dbReference>
<protein>
    <submittedName>
        <fullName evidence="4">YebC-like protein</fullName>
    </submittedName>
</protein>
<dbReference type="GeneID" id="37041837"/>
<evidence type="ECO:0000256" key="1">
    <source>
        <dbReference type="ARBA" id="ARBA00008724"/>
    </source>
</evidence>
<dbReference type="OrthoDB" id="2017544at2759"/>
<gene>
    <name evidence="4" type="ORF">FA10DRAFT_258692</name>
</gene>
<dbReference type="FunCoup" id="A0A316YU91">
    <property type="interactions" value="218"/>
</dbReference>
<dbReference type="PANTHER" id="PTHR12532:SF0">
    <property type="entry name" value="TRANSLATIONAL ACTIVATOR OF CYTOCHROME C OXIDASE 1"/>
    <property type="match status" value="1"/>
</dbReference>
<dbReference type="InterPro" id="IPR048300">
    <property type="entry name" value="TACO1_YebC-like_2nd/3rd_dom"/>
</dbReference>
<dbReference type="Proteomes" id="UP000245768">
    <property type="component" value="Unassembled WGS sequence"/>
</dbReference>